<sequence length="255" mass="29395">MWEFIQRRCPRPLSGQVAPVESDVPRMSWHQARQRLEYLEATVASIKVRHDAEIEGEKNKIAEEDRIKKEKENEERRAQEKLEREELNKRMMDNMNKRLDSVCLALFAASCVAETPCTTAPTVKTHGNDELLAKLMADQEKMKVQLDEAAAARKRLEKIEQEISCLRQARDDVKVEAEAWRQEALRPGSERGCVALSTPSVQATVLPRCTPTKTPTVRVDYKELKQLHQMEVDKLKELRLLELNGRRETYLSNVC</sequence>
<organism evidence="2 3">
    <name type="scientific">Chara braunii</name>
    <name type="common">Braun's stonewort</name>
    <dbReference type="NCBI Taxonomy" id="69332"/>
    <lineage>
        <taxon>Eukaryota</taxon>
        <taxon>Viridiplantae</taxon>
        <taxon>Streptophyta</taxon>
        <taxon>Charophyceae</taxon>
        <taxon>Charales</taxon>
        <taxon>Characeae</taxon>
        <taxon>Chara</taxon>
    </lineage>
</organism>
<evidence type="ECO:0000256" key="1">
    <source>
        <dbReference type="SAM" id="Coils"/>
    </source>
</evidence>
<name>A0A388K879_CHABU</name>
<keyword evidence="3" id="KW-1185">Reference proteome</keyword>
<gene>
    <name evidence="2" type="ORF">CBR_g57870</name>
</gene>
<proteinExistence type="predicted"/>
<dbReference type="Proteomes" id="UP000265515">
    <property type="component" value="Unassembled WGS sequence"/>
</dbReference>
<accession>A0A388K879</accession>
<reference evidence="2 3" key="1">
    <citation type="journal article" date="2018" name="Cell">
        <title>The Chara Genome: Secondary Complexity and Implications for Plant Terrestrialization.</title>
        <authorList>
            <person name="Nishiyama T."/>
            <person name="Sakayama H."/>
            <person name="Vries J.D."/>
            <person name="Buschmann H."/>
            <person name="Saint-Marcoux D."/>
            <person name="Ullrich K.K."/>
            <person name="Haas F.B."/>
            <person name="Vanderstraeten L."/>
            <person name="Becker D."/>
            <person name="Lang D."/>
            <person name="Vosolsobe S."/>
            <person name="Rombauts S."/>
            <person name="Wilhelmsson P.K.I."/>
            <person name="Janitza P."/>
            <person name="Kern R."/>
            <person name="Heyl A."/>
            <person name="Rumpler F."/>
            <person name="Villalobos L.I.A.C."/>
            <person name="Clay J.M."/>
            <person name="Skokan R."/>
            <person name="Toyoda A."/>
            <person name="Suzuki Y."/>
            <person name="Kagoshima H."/>
            <person name="Schijlen E."/>
            <person name="Tajeshwar N."/>
            <person name="Catarino B."/>
            <person name="Hetherington A.J."/>
            <person name="Saltykova A."/>
            <person name="Bonnot C."/>
            <person name="Breuninger H."/>
            <person name="Symeonidi A."/>
            <person name="Radhakrishnan G.V."/>
            <person name="Van Nieuwerburgh F."/>
            <person name="Deforce D."/>
            <person name="Chang C."/>
            <person name="Karol K.G."/>
            <person name="Hedrich R."/>
            <person name="Ulvskov P."/>
            <person name="Glockner G."/>
            <person name="Delwiche C.F."/>
            <person name="Petrasek J."/>
            <person name="Van de Peer Y."/>
            <person name="Friml J."/>
            <person name="Beilby M."/>
            <person name="Dolan L."/>
            <person name="Kohara Y."/>
            <person name="Sugano S."/>
            <person name="Fujiyama A."/>
            <person name="Delaux P.-M."/>
            <person name="Quint M."/>
            <person name="TheiBen G."/>
            <person name="Hagemann M."/>
            <person name="Harholt J."/>
            <person name="Dunand C."/>
            <person name="Zachgo S."/>
            <person name="Langdale J."/>
            <person name="Maumus F."/>
            <person name="Straeten D.V.D."/>
            <person name="Gould S.B."/>
            <person name="Rensing S.A."/>
        </authorList>
    </citation>
    <scope>NUCLEOTIDE SEQUENCE [LARGE SCALE GENOMIC DNA]</scope>
    <source>
        <strain evidence="2 3">S276</strain>
    </source>
</reference>
<protein>
    <submittedName>
        <fullName evidence="2">Uncharacterized protein</fullName>
    </submittedName>
</protein>
<dbReference type="AlphaFoldDB" id="A0A388K879"/>
<keyword evidence="1" id="KW-0175">Coiled coil</keyword>
<dbReference type="EMBL" id="BFEA01000071">
    <property type="protein sequence ID" value="GBG66272.1"/>
    <property type="molecule type" value="Genomic_DNA"/>
</dbReference>
<comment type="caution">
    <text evidence="2">The sequence shown here is derived from an EMBL/GenBank/DDBJ whole genome shotgun (WGS) entry which is preliminary data.</text>
</comment>
<feature type="coiled-coil region" evidence="1">
    <location>
        <begin position="54"/>
        <end position="90"/>
    </location>
</feature>
<feature type="coiled-coil region" evidence="1">
    <location>
        <begin position="132"/>
        <end position="183"/>
    </location>
</feature>
<dbReference type="Gramene" id="GBG66272">
    <property type="protein sequence ID" value="GBG66272"/>
    <property type="gene ID" value="CBR_g57870"/>
</dbReference>
<evidence type="ECO:0000313" key="2">
    <source>
        <dbReference type="EMBL" id="GBG66272.1"/>
    </source>
</evidence>
<evidence type="ECO:0000313" key="3">
    <source>
        <dbReference type="Proteomes" id="UP000265515"/>
    </source>
</evidence>